<keyword evidence="2" id="KW-1133">Transmembrane helix</keyword>
<keyword evidence="2" id="KW-0472">Membrane</keyword>
<dbReference type="Proteomes" id="UP000291078">
    <property type="component" value="Unassembled WGS sequence"/>
</dbReference>
<feature type="region of interest" description="Disordered" evidence="1">
    <location>
        <begin position="170"/>
        <end position="190"/>
    </location>
</feature>
<dbReference type="OrthoDB" id="8577941at2"/>
<evidence type="ECO:0000256" key="2">
    <source>
        <dbReference type="SAM" id="Phobius"/>
    </source>
</evidence>
<feature type="transmembrane region" description="Helical" evidence="2">
    <location>
        <begin position="54"/>
        <end position="71"/>
    </location>
</feature>
<evidence type="ECO:0000256" key="1">
    <source>
        <dbReference type="SAM" id="MobiDB-lite"/>
    </source>
</evidence>
<name>A0A4Q7RGC0_9BURK</name>
<evidence type="ECO:0000313" key="4">
    <source>
        <dbReference type="Proteomes" id="UP000291078"/>
    </source>
</evidence>
<dbReference type="AlphaFoldDB" id="A0A4Q7RGC0"/>
<evidence type="ECO:0000313" key="3">
    <source>
        <dbReference type="EMBL" id="RZT30862.1"/>
    </source>
</evidence>
<sequence length="190" mass="19952">MAVDFSLLPSTDVEDIPRPSAVRWSVAFVAMVSGIALVGVLAWPEDEPKDSLKFWWTVGFLPVMVALFVVLRRYSHYEGRNMYAETARAYSETVFAAASRPLVVLASGYRIAGQSLGIAAESACLDHTAGDAGMAAPWLALACAIDAVPGGCQVVLAAEEGATVAGVVRSGTARPTPGLNPEGEQIGQTL</sequence>
<dbReference type="RefSeq" id="WP_130393599.1">
    <property type="nucleotide sequence ID" value="NZ_SGXM01000010.1"/>
</dbReference>
<keyword evidence="2" id="KW-0812">Transmembrane</keyword>
<organism evidence="3 4">
    <name type="scientific">Cupriavidus agavae</name>
    <dbReference type="NCBI Taxonomy" id="1001822"/>
    <lineage>
        <taxon>Bacteria</taxon>
        <taxon>Pseudomonadati</taxon>
        <taxon>Pseudomonadota</taxon>
        <taxon>Betaproteobacteria</taxon>
        <taxon>Burkholderiales</taxon>
        <taxon>Burkholderiaceae</taxon>
        <taxon>Cupriavidus</taxon>
    </lineage>
</organism>
<gene>
    <name evidence="3" type="ORF">EV147_4710</name>
</gene>
<comment type="caution">
    <text evidence="3">The sequence shown here is derived from an EMBL/GenBank/DDBJ whole genome shotgun (WGS) entry which is preliminary data.</text>
</comment>
<feature type="transmembrane region" description="Helical" evidence="2">
    <location>
        <begin position="21"/>
        <end position="42"/>
    </location>
</feature>
<proteinExistence type="predicted"/>
<dbReference type="EMBL" id="SGXM01000010">
    <property type="protein sequence ID" value="RZT30862.1"/>
    <property type="molecule type" value="Genomic_DNA"/>
</dbReference>
<accession>A0A4Q7RGC0</accession>
<reference evidence="3 4" key="1">
    <citation type="journal article" date="2015" name="Stand. Genomic Sci.">
        <title>Genomic Encyclopedia of Bacterial and Archaeal Type Strains, Phase III: the genomes of soil and plant-associated and newly described type strains.</title>
        <authorList>
            <person name="Whitman W.B."/>
            <person name="Woyke T."/>
            <person name="Klenk H.P."/>
            <person name="Zhou Y."/>
            <person name="Lilburn T.G."/>
            <person name="Beck B.J."/>
            <person name="De Vos P."/>
            <person name="Vandamme P."/>
            <person name="Eisen J.A."/>
            <person name="Garrity G."/>
            <person name="Hugenholtz P."/>
            <person name="Kyrpides N.C."/>
        </authorList>
    </citation>
    <scope>NUCLEOTIDE SEQUENCE [LARGE SCALE GENOMIC DNA]</scope>
    <source>
        <strain evidence="3 4">ASC-9842</strain>
    </source>
</reference>
<keyword evidence="4" id="KW-1185">Reference proteome</keyword>
<protein>
    <submittedName>
        <fullName evidence="3">Uncharacterized protein</fullName>
    </submittedName>
</protein>